<feature type="compositionally biased region" description="Basic and acidic residues" evidence="1">
    <location>
        <begin position="212"/>
        <end position="225"/>
    </location>
</feature>
<protein>
    <submittedName>
        <fullName evidence="3">NLI interacting factor-like phosphatase-domain-containing protein</fullName>
    </submittedName>
</protein>
<dbReference type="InterPro" id="IPR023214">
    <property type="entry name" value="HAD_sf"/>
</dbReference>
<reference evidence="3 4" key="1">
    <citation type="submission" date="2024-04" db="EMBL/GenBank/DDBJ databases">
        <title>Phyllosticta paracitricarpa is synonymous to the EU quarantine fungus P. citricarpa based on phylogenomic analyses.</title>
        <authorList>
            <consortium name="Lawrence Berkeley National Laboratory"/>
            <person name="Van Ingen-Buijs V.A."/>
            <person name="Van Westerhoven A.C."/>
            <person name="Haridas S."/>
            <person name="Skiadas P."/>
            <person name="Martin F."/>
            <person name="Groenewald J.Z."/>
            <person name="Crous P.W."/>
            <person name="Seidl M.F."/>
        </authorList>
    </citation>
    <scope>NUCLEOTIDE SEQUENCE [LARGE SCALE GENOMIC DNA]</scope>
    <source>
        <strain evidence="3 4">CBS 123374</strain>
    </source>
</reference>
<feature type="compositionally biased region" description="Low complexity" evidence="1">
    <location>
        <begin position="194"/>
        <end position="210"/>
    </location>
</feature>
<sequence>MNSLNILSGIGATPPPSPSRSRAGSESDISRTATSTLPRSRAYTDDVYSKDTSFQSEKGGGTAAEDQWSSNSTDEKTPLLDQQEVETFGDSKKWSGWLMPKRIATAVVGGLKAVLTVAAAPAIYLVSCFYDDAGYFSTLMPLYRIGRKFPRKKRRRISNGETRAEGDAMAETGEEYPRRRSGSGKGLPRKSPKRSPSVSSTTSSVAITSESESERPPTRDDDGPAKHTRSRSSLSGDEIAPARRSIRIKLHNEETLRNRKQRKSRTASITKQADNASSSPDAAAALKSPTSPGPSSKLKFPRAPGPPRPLVPRRQPSYATSAPSQFGPHQKTLILDLDETLIHSMAKGGRYTTGHMVEVKLNQPVGAAGQVVGPQVPILYYVHKRPYCDDFLRKVSKWYNLVIFTASVQEYADPVIDWLELERKYFAGRFYRQHCTFRNGAYIKDLAQVEPDLSKVMIVDNSPMSYIFHEDNAIPIEGWISDPTDNDLLHLVPLLEGLQHVTDLRALLALRLGEPTGSA</sequence>
<comment type="caution">
    <text evidence="3">The sequence shown here is derived from an EMBL/GenBank/DDBJ whole genome shotgun (WGS) entry which is preliminary data.</text>
</comment>
<dbReference type="PROSITE" id="PS50969">
    <property type="entry name" value="FCP1"/>
    <property type="match status" value="1"/>
</dbReference>
<name>A0ABR1YYY4_9PEZI</name>
<dbReference type="CDD" id="cd07521">
    <property type="entry name" value="HAD_FCP1-like"/>
    <property type="match status" value="1"/>
</dbReference>
<dbReference type="PANTHER" id="PTHR12210">
    <property type="entry name" value="DULLARD PROTEIN PHOSPHATASE"/>
    <property type="match status" value="1"/>
</dbReference>
<gene>
    <name evidence="3" type="ORF">HDK90DRAFT_409728</name>
</gene>
<dbReference type="EMBL" id="JBBWRZ010000002">
    <property type="protein sequence ID" value="KAK8243893.1"/>
    <property type="molecule type" value="Genomic_DNA"/>
</dbReference>
<feature type="compositionally biased region" description="Low complexity" evidence="1">
    <location>
        <begin position="273"/>
        <end position="285"/>
    </location>
</feature>
<evidence type="ECO:0000259" key="2">
    <source>
        <dbReference type="PROSITE" id="PS50969"/>
    </source>
</evidence>
<dbReference type="Gene3D" id="3.40.50.1000">
    <property type="entry name" value="HAD superfamily/HAD-like"/>
    <property type="match status" value="1"/>
</dbReference>
<feature type="region of interest" description="Disordered" evidence="1">
    <location>
        <begin position="150"/>
        <end position="325"/>
    </location>
</feature>
<dbReference type="InterPro" id="IPR004274">
    <property type="entry name" value="FCP1_dom"/>
</dbReference>
<dbReference type="InterPro" id="IPR011948">
    <property type="entry name" value="Dullard_phosphatase"/>
</dbReference>
<dbReference type="InterPro" id="IPR036412">
    <property type="entry name" value="HAD-like_sf"/>
</dbReference>
<feature type="compositionally biased region" description="Basic residues" evidence="1">
    <location>
        <begin position="179"/>
        <end position="193"/>
    </location>
</feature>
<accession>A0ABR1YYY4</accession>
<feature type="region of interest" description="Disordered" evidence="1">
    <location>
        <begin position="1"/>
        <end position="78"/>
    </location>
</feature>
<dbReference type="SMART" id="SM00577">
    <property type="entry name" value="CPDc"/>
    <property type="match status" value="1"/>
</dbReference>
<evidence type="ECO:0000256" key="1">
    <source>
        <dbReference type="SAM" id="MobiDB-lite"/>
    </source>
</evidence>
<evidence type="ECO:0000313" key="3">
    <source>
        <dbReference type="EMBL" id="KAK8243893.1"/>
    </source>
</evidence>
<feature type="domain" description="FCP1 homology" evidence="2">
    <location>
        <begin position="326"/>
        <end position="498"/>
    </location>
</feature>
<evidence type="ECO:0000313" key="4">
    <source>
        <dbReference type="Proteomes" id="UP001492380"/>
    </source>
</evidence>
<dbReference type="NCBIfam" id="TIGR02251">
    <property type="entry name" value="HIF-SF_euk"/>
    <property type="match status" value="1"/>
</dbReference>
<dbReference type="InterPro" id="IPR050365">
    <property type="entry name" value="TIM50"/>
</dbReference>
<organism evidence="3 4">
    <name type="scientific">Phyllosticta capitalensis</name>
    <dbReference type="NCBI Taxonomy" id="121624"/>
    <lineage>
        <taxon>Eukaryota</taxon>
        <taxon>Fungi</taxon>
        <taxon>Dikarya</taxon>
        <taxon>Ascomycota</taxon>
        <taxon>Pezizomycotina</taxon>
        <taxon>Dothideomycetes</taxon>
        <taxon>Dothideomycetes incertae sedis</taxon>
        <taxon>Botryosphaeriales</taxon>
        <taxon>Phyllostictaceae</taxon>
        <taxon>Phyllosticta</taxon>
    </lineage>
</organism>
<keyword evidence="4" id="KW-1185">Reference proteome</keyword>
<dbReference type="Pfam" id="PF03031">
    <property type="entry name" value="NIF"/>
    <property type="match status" value="1"/>
</dbReference>
<dbReference type="SUPFAM" id="SSF56784">
    <property type="entry name" value="HAD-like"/>
    <property type="match status" value="1"/>
</dbReference>
<proteinExistence type="predicted"/>
<dbReference type="Proteomes" id="UP001492380">
    <property type="component" value="Unassembled WGS sequence"/>
</dbReference>